<organism evidence="2 3">
    <name type="scientific">Eruca vesicaria subsp. sativa</name>
    <name type="common">Garden rocket</name>
    <name type="synonym">Eruca sativa</name>
    <dbReference type="NCBI Taxonomy" id="29727"/>
    <lineage>
        <taxon>Eukaryota</taxon>
        <taxon>Viridiplantae</taxon>
        <taxon>Streptophyta</taxon>
        <taxon>Embryophyta</taxon>
        <taxon>Tracheophyta</taxon>
        <taxon>Spermatophyta</taxon>
        <taxon>Magnoliopsida</taxon>
        <taxon>eudicotyledons</taxon>
        <taxon>Gunneridae</taxon>
        <taxon>Pentapetalae</taxon>
        <taxon>rosids</taxon>
        <taxon>malvids</taxon>
        <taxon>Brassicales</taxon>
        <taxon>Brassicaceae</taxon>
        <taxon>Brassiceae</taxon>
        <taxon>Eruca</taxon>
    </lineage>
</organism>
<evidence type="ECO:0000313" key="3">
    <source>
        <dbReference type="Proteomes" id="UP001642260"/>
    </source>
</evidence>
<keyword evidence="1" id="KW-1133">Transmembrane helix</keyword>
<gene>
    <name evidence="2" type="ORF">ERUC_LOCUS592</name>
</gene>
<keyword evidence="1" id="KW-0472">Membrane</keyword>
<dbReference type="Proteomes" id="UP001642260">
    <property type="component" value="Unassembled WGS sequence"/>
</dbReference>
<protein>
    <submittedName>
        <fullName evidence="2">Uncharacterized protein</fullName>
    </submittedName>
</protein>
<reference evidence="2 3" key="1">
    <citation type="submission" date="2022-03" db="EMBL/GenBank/DDBJ databases">
        <authorList>
            <person name="Macdonald S."/>
            <person name="Ahmed S."/>
            <person name="Newling K."/>
        </authorList>
    </citation>
    <scope>NUCLEOTIDE SEQUENCE [LARGE SCALE GENOMIC DNA]</scope>
</reference>
<proteinExistence type="predicted"/>
<keyword evidence="1" id="KW-0812">Transmembrane</keyword>
<evidence type="ECO:0000313" key="2">
    <source>
        <dbReference type="EMBL" id="CAH8283482.1"/>
    </source>
</evidence>
<evidence type="ECO:0000256" key="1">
    <source>
        <dbReference type="SAM" id="Phobius"/>
    </source>
</evidence>
<dbReference type="EMBL" id="CAKOAT010011114">
    <property type="protein sequence ID" value="CAH8283482.1"/>
    <property type="molecule type" value="Genomic_DNA"/>
</dbReference>
<name>A0ABC8IMZ6_ERUVS</name>
<sequence>MGQDYSYSQPSSSGEEYDFGYGCLLQGEADGCPDEAESSYNFEMSQKVLKVEKTISDMAKKQSVVTNGLVLGVCVLGTLLVCLGLVVSAQAWFDGGSNTSL</sequence>
<accession>A0ABC8IMZ6</accession>
<dbReference type="AlphaFoldDB" id="A0ABC8IMZ6"/>
<feature type="transmembrane region" description="Helical" evidence="1">
    <location>
        <begin position="68"/>
        <end position="93"/>
    </location>
</feature>
<comment type="caution">
    <text evidence="2">The sequence shown here is derived from an EMBL/GenBank/DDBJ whole genome shotgun (WGS) entry which is preliminary data.</text>
</comment>
<keyword evidence="3" id="KW-1185">Reference proteome</keyword>